<comment type="similarity">
    <text evidence="8">Belongs to the class-III pyridoxal-phosphate-dependent aminotransferase family.</text>
</comment>
<proteinExistence type="inferred from homology"/>
<dbReference type="Gene3D" id="3.90.1150.10">
    <property type="entry name" value="Aspartate Aminotransferase, domain 1"/>
    <property type="match status" value="1"/>
</dbReference>
<dbReference type="AlphaFoldDB" id="A0AAE4ZB56"/>
<dbReference type="PROSITE" id="PS00600">
    <property type="entry name" value="AA_TRANSFER_CLASS_3"/>
    <property type="match status" value="1"/>
</dbReference>
<evidence type="ECO:0000256" key="2">
    <source>
        <dbReference type="ARBA" id="ARBA00004998"/>
    </source>
</evidence>
<dbReference type="FunFam" id="3.40.640.10:FF:000011">
    <property type="entry name" value="Ornithine aminotransferase"/>
    <property type="match status" value="1"/>
</dbReference>
<keyword evidence="6 8" id="KW-0663">Pyridoxal phosphate</keyword>
<evidence type="ECO:0000256" key="1">
    <source>
        <dbReference type="ARBA" id="ARBA00001933"/>
    </source>
</evidence>
<dbReference type="SUPFAM" id="SSF53383">
    <property type="entry name" value="PLP-dependent transferases"/>
    <property type="match status" value="1"/>
</dbReference>
<dbReference type="CDD" id="cd00610">
    <property type="entry name" value="OAT_like"/>
    <property type="match status" value="1"/>
</dbReference>
<organism evidence="9 10">
    <name type="scientific">Candidatus Kutchimonas denitrificans</name>
    <dbReference type="NCBI Taxonomy" id="3056748"/>
    <lineage>
        <taxon>Bacteria</taxon>
        <taxon>Pseudomonadati</taxon>
        <taxon>Gemmatimonadota</taxon>
        <taxon>Gemmatimonadia</taxon>
        <taxon>Candidatus Palauibacterales</taxon>
        <taxon>Candidatus Palauibacteraceae</taxon>
        <taxon>Candidatus Kutchimonas</taxon>
    </lineage>
</organism>
<dbReference type="GO" id="GO:0042802">
    <property type="term" value="F:identical protein binding"/>
    <property type="evidence" value="ECO:0007669"/>
    <property type="project" value="TreeGrafter"/>
</dbReference>
<dbReference type="InterPro" id="IPR015424">
    <property type="entry name" value="PyrdxlP-dep_Trfase"/>
</dbReference>
<dbReference type="InterPro" id="IPR010164">
    <property type="entry name" value="Orn_aminotrans"/>
</dbReference>
<evidence type="ECO:0000256" key="4">
    <source>
        <dbReference type="ARBA" id="ARBA00022576"/>
    </source>
</evidence>
<dbReference type="GO" id="GO:0030170">
    <property type="term" value="F:pyridoxal phosphate binding"/>
    <property type="evidence" value="ECO:0007669"/>
    <property type="project" value="InterPro"/>
</dbReference>
<dbReference type="PANTHER" id="PTHR11986:SF18">
    <property type="entry name" value="ORNITHINE AMINOTRANSFERASE, MITOCHONDRIAL"/>
    <property type="match status" value="1"/>
</dbReference>
<name>A0AAE4ZB56_9BACT</name>
<dbReference type="PIRSF" id="PIRSF000521">
    <property type="entry name" value="Transaminase_4ab_Lys_Orn"/>
    <property type="match status" value="1"/>
</dbReference>
<dbReference type="InterPro" id="IPR050103">
    <property type="entry name" value="Class-III_PLP-dep_AT"/>
</dbReference>
<evidence type="ECO:0000313" key="9">
    <source>
        <dbReference type="EMBL" id="NIR74200.1"/>
    </source>
</evidence>
<accession>A0AAE4ZB56</accession>
<dbReference type="InterPro" id="IPR015422">
    <property type="entry name" value="PyrdxlP-dep_Trfase_small"/>
</dbReference>
<dbReference type="PANTHER" id="PTHR11986">
    <property type="entry name" value="AMINOTRANSFERASE CLASS III"/>
    <property type="match status" value="1"/>
</dbReference>
<comment type="caution">
    <text evidence="9">The sequence shown here is derived from an EMBL/GenBank/DDBJ whole genome shotgun (WGS) entry which is preliminary data.</text>
</comment>
<gene>
    <name evidence="9" type="primary">rocD</name>
    <name evidence="9" type="ORF">GWO12_03675</name>
</gene>
<evidence type="ECO:0000256" key="7">
    <source>
        <dbReference type="ARBA" id="ARBA00030587"/>
    </source>
</evidence>
<dbReference type="EMBL" id="JAACAK010000028">
    <property type="protein sequence ID" value="NIR74200.1"/>
    <property type="molecule type" value="Genomic_DNA"/>
</dbReference>
<protein>
    <recommendedName>
        <fullName evidence="3">ornithine aminotransferase</fullName>
        <ecNumber evidence="3">2.6.1.13</ecNumber>
    </recommendedName>
    <alternativeName>
        <fullName evidence="7">Ornithine--oxo-acid aminotransferase</fullName>
    </alternativeName>
</protein>
<comment type="pathway">
    <text evidence="2">Amino-acid biosynthesis; L-proline biosynthesis; L-glutamate 5-semialdehyde from L-ornithine: step 1/1.</text>
</comment>
<evidence type="ECO:0000256" key="8">
    <source>
        <dbReference type="RuleBase" id="RU003560"/>
    </source>
</evidence>
<reference evidence="9 10" key="1">
    <citation type="submission" date="2020-01" db="EMBL/GenBank/DDBJ databases">
        <title>Genomes assembled from Gulf of Kutch pelagic sediment metagenomes.</title>
        <authorList>
            <person name="Chandrashekar M."/>
            <person name="Mahajan M.S."/>
            <person name="Dave K.J."/>
            <person name="Vatsa P."/>
            <person name="Nathani N.M."/>
        </authorList>
    </citation>
    <scope>NUCLEOTIDE SEQUENCE [LARGE SCALE GENOMIC DNA]</scope>
    <source>
        <strain evidence="9">KS3-K002</strain>
    </source>
</reference>
<dbReference type="NCBIfam" id="TIGR01885">
    <property type="entry name" value="Orn_aminotrans"/>
    <property type="match status" value="1"/>
</dbReference>
<dbReference type="InterPro" id="IPR015421">
    <property type="entry name" value="PyrdxlP-dep_Trfase_major"/>
</dbReference>
<dbReference type="GO" id="GO:0004587">
    <property type="term" value="F:ornithine aminotransferase activity"/>
    <property type="evidence" value="ECO:0007669"/>
    <property type="project" value="UniProtKB-EC"/>
</dbReference>
<comment type="cofactor">
    <cofactor evidence="1">
        <name>pyridoxal 5'-phosphate</name>
        <dbReference type="ChEBI" id="CHEBI:597326"/>
    </cofactor>
</comment>
<dbReference type="Gene3D" id="3.40.640.10">
    <property type="entry name" value="Type I PLP-dependent aspartate aminotransferase-like (Major domain)"/>
    <property type="match status" value="1"/>
</dbReference>
<evidence type="ECO:0000256" key="5">
    <source>
        <dbReference type="ARBA" id="ARBA00022679"/>
    </source>
</evidence>
<dbReference type="Proteomes" id="UP000702544">
    <property type="component" value="Unassembled WGS sequence"/>
</dbReference>
<dbReference type="Pfam" id="PF00202">
    <property type="entry name" value="Aminotran_3"/>
    <property type="match status" value="1"/>
</dbReference>
<dbReference type="InterPro" id="IPR005814">
    <property type="entry name" value="Aminotrans_3"/>
</dbReference>
<evidence type="ECO:0000256" key="3">
    <source>
        <dbReference type="ARBA" id="ARBA00012924"/>
    </source>
</evidence>
<dbReference type="InterPro" id="IPR049704">
    <property type="entry name" value="Aminotrans_3_PPA_site"/>
</dbReference>
<keyword evidence="4 9" id="KW-0032">Aminotransferase</keyword>
<evidence type="ECO:0000256" key="6">
    <source>
        <dbReference type="ARBA" id="ARBA00022898"/>
    </source>
</evidence>
<evidence type="ECO:0000313" key="10">
    <source>
        <dbReference type="Proteomes" id="UP000702544"/>
    </source>
</evidence>
<sequence length="400" mass="43460">MSRTEKLISEVDRWSAHNYHPLPVVLERGEGCWVWDVEGNRYLDMLSAYSAVNQGHRHPRIIAALNEQAGRLTLTSRAFHNDQMGAFLHQLCELVGYEKALPMNTGAEAVETAIKAVRKWGYTVKGVAPDKAEIIVCDNNFHGRTTTIVGFSSEEAYRSGFGPFTPGFKLIPYGDVDALAGAMTEHTVGFLVEPLQGEGGVVVPPEGFLKAAARLCREHGVKLMSDEIQTGLGRTGRMLCSEWEDVRADVVMLGKALGGGVYPVSACVADDEVMDVFTPGDHGSTFGGNPLAAAVGRAALDVIVDEDLPGRAAELGAWFVNELQGIDSPHVEAVRGKGLMVGVVIKESSGTARPFCEKLMERRILAKETHRQVVRFAPPLVITREILEEALESIREVLLG</sequence>
<dbReference type="EC" id="2.6.1.13" evidence="3"/>
<keyword evidence="5 9" id="KW-0808">Transferase</keyword>